<feature type="transmembrane region" description="Helical" evidence="5">
    <location>
        <begin position="186"/>
        <end position="205"/>
    </location>
</feature>
<evidence type="ECO:0000256" key="2">
    <source>
        <dbReference type="ARBA" id="ARBA00022692"/>
    </source>
</evidence>
<evidence type="ECO:0000256" key="5">
    <source>
        <dbReference type="SAM" id="Phobius"/>
    </source>
</evidence>
<comment type="subcellular location">
    <subcellularLocation>
        <location evidence="1">Membrane</location>
        <topology evidence="1">Multi-pass membrane protein</topology>
    </subcellularLocation>
</comment>
<dbReference type="EMBL" id="MVJN01000002">
    <property type="protein sequence ID" value="RAP38102.1"/>
    <property type="molecule type" value="Genomic_DNA"/>
</dbReference>
<dbReference type="GO" id="GO:0022857">
    <property type="term" value="F:transmembrane transporter activity"/>
    <property type="evidence" value="ECO:0007669"/>
    <property type="project" value="InterPro"/>
</dbReference>
<evidence type="ECO:0008006" key="8">
    <source>
        <dbReference type="Google" id="ProtNLM"/>
    </source>
</evidence>
<protein>
    <recommendedName>
        <fullName evidence="8">Inner membrane protein YbhI</fullName>
    </recommendedName>
</protein>
<comment type="caution">
    <text evidence="6">The sequence shown here is derived from an EMBL/GenBank/DDBJ whole genome shotgun (WGS) entry which is preliminary data.</text>
</comment>
<keyword evidence="3 5" id="KW-1133">Transmembrane helix</keyword>
<reference evidence="6 7" key="1">
    <citation type="submission" date="2017-02" db="EMBL/GenBank/DDBJ databases">
        <title>Legionella quilivanii strain from human: case report and whole genome sequencing analysis.</title>
        <authorList>
            <person name="Lalancette C."/>
            <person name="Leduc J.-M."/>
            <person name="Levesque S."/>
            <person name="Fournier E."/>
            <person name="Saoud J."/>
            <person name="Faucher S.P."/>
            <person name="Bernard K."/>
            <person name="Martineau C."/>
            <person name="Longtin J."/>
        </authorList>
    </citation>
    <scope>NUCLEOTIDE SEQUENCE [LARGE SCALE GENOMIC DNA]</scope>
    <source>
        <strain evidence="6 7">ID143958</strain>
    </source>
</reference>
<proteinExistence type="predicted"/>
<feature type="transmembrane region" description="Helical" evidence="5">
    <location>
        <begin position="51"/>
        <end position="70"/>
    </location>
</feature>
<feature type="transmembrane region" description="Helical" evidence="5">
    <location>
        <begin position="304"/>
        <end position="322"/>
    </location>
</feature>
<evidence type="ECO:0000256" key="4">
    <source>
        <dbReference type="ARBA" id="ARBA00023136"/>
    </source>
</evidence>
<dbReference type="InterPro" id="IPR001898">
    <property type="entry name" value="SLC13A/DASS"/>
</dbReference>
<evidence type="ECO:0000313" key="7">
    <source>
        <dbReference type="Proteomes" id="UP000249458"/>
    </source>
</evidence>
<feature type="transmembrane region" description="Helical" evidence="5">
    <location>
        <begin position="370"/>
        <end position="401"/>
    </location>
</feature>
<dbReference type="RefSeq" id="WP_112218647.1">
    <property type="nucleotide sequence ID" value="NZ_MVJN01000002.1"/>
</dbReference>
<feature type="transmembrane region" description="Helical" evidence="5">
    <location>
        <begin position="334"/>
        <end position="358"/>
    </location>
</feature>
<evidence type="ECO:0000256" key="3">
    <source>
        <dbReference type="ARBA" id="ARBA00022989"/>
    </source>
</evidence>
<feature type="transmembrane region" description="Helical" evidence="5">
    <location>
        <begin position="20"/>
        <end position="39"/>
    </location>
</feature>
<sequence>MQFFDSKRQQLSAGLLVKTLLAMGLAASLLSSLVSFKSIQIMPAYSGMEEQLFLTISIAALFLTGIGLISEYTLSAITFASSLLIPEKSQLLIMSGFTSGNVYIVLSFFIVACVIQKSQIFQRMIVLLLLRFAHRPACLEKLLFFIGLLMTPILSVQSTRVAIMAPVLDNIVSISGYKPQGKAANAMANAAFSGCVLLSTVFLTGKSSNYLLFSAMSSSDSLSNAWLVWLSFAAFPGILLVAAFFLIHSIAYKAPEVPEIKRFSLLKTCYKLGPISAKEYASLLSIAVLIASLALRNILPVHPLFIALLTASIPLCFGLLRVKDFSNHINWKFICYLATMIGIMKFINGMTLPLWIAQVHNWLSPVSQNIFIFIFLLFALSWLLCIIFGTMIAPGIAFTLLAPVLASGSVNQWIIAFVILMATESWIFPYQSSYFLCFKKLLNQQQNFELKPVLITNALLAIAKIAVIYASIPYWRYLGLL</sequence>
<dbReference type="AlphaFoldDB" id="A0A364LML3"/>
<feature type="transmembrane region" description="Helical" evidence="5">
    <location>
        <begin position="225"/>
        <end position="247"/>
    </location>
</feature>
<gene>
    <name evidence="6" type="ORF">B1207_03695</name>
</gene>
<keyword evidence="2 5" id="KW-0812">Transmembrane</keyword>
<accession>A0A364LML3</accession>
<evidence type="ECO:0000256" key="1">
    <source>
        <dbReference type="ARBA" id="ARBA00004141"/>
    </source>
</evidence>
<dbReference type="Proteomes" id="UP000249458">
    <property type="component" value="Unassembled WGS sequence"/>
</dbReference>
<dbReference type="GO" id="GO:0016020">
    <property type="term" value="C:membrane"/>
    <property type="evidence" value="ECO:0007669"/>
    <property type="project" value="UniProtKB-SubCell"/>
</dbReference>
<name>A0A364LML3_9GAMM</name>
<keyword evidence="4 5" id="KW-0472">Membrane</keyword>
<feature type="transmembrane region" description="Helical" evidence="5">
    <location>
        <begin position="90"/>
        <end position="115"/>
    </location>
</feature>
<dbReference type="Pfam" id="PF00939">
    <property type="entry name" value="Na_sulph_symp"/>
    <property type="match status" value="1"/>
</dbReference>
<feature type="transmembrane region" description="Helical" evidence="5">
    <location>
        <begin position="452"/>
        <end position="475"/>
    </location>
</feature>
<evidence type="ECO:0000313" key="6">
    <source>
        <dbReference type="EMBL" id="RAP38102.1"/>
    </source>
</evidence>
<organism evidence="6 7">
    <name type="scientific">Legionella quinlivanii</name>
    <dbReference type="NCBI Taxonomy" id="45073"/>
    <lineage>
        <taxon>Bacteria</taxon>
        <taxon>Pseudomonadati</taxon>
        <taxon>Pseudomonadota</taxon>
        <taxon>Gammaproteobacteria</taxon>
        <taxon>Legionellales</taxon>
        <taxon>Legionellaceae</taxon>
        <taxon>Legionella</taxon>
    </lineage>
</organism>